<dbReference type="Pfam" id="PF14335">
    <property type="entry name" value="DUF4391"/>
    <property type="match status" value="1"/>
</dbReference>
<protein>
    <recommendedName>
        <fullName evidence="4">DUF4391 domain-containing protein</fullName>
    </recommendedName>
</protein>
<reference evidence="2 3" key="1">
    <citation type="journal article" date="2023" name="Microbiol. Spectr.">
        <title>Symbiosis of Carpenter Bees with Uncharacterized Lactic Acid Bacteria Showing NAD Auxotrophy.</title>
        <authorList>
            <person name="Kawasaki S."/>
            <person name="Ozawa K."/>
            <person name="Mori T."/>
            <person name="Yamamoto A."/>
            <person name="Ito M."/>
            <person name="Ohkuma M."/>
            <person name="Sakamoto M."/>
            <person name="Matsutani M."/>
        </authorList>
    </citation>
    <scope>NUCLEOTIDE SEQUENCE [LARGE SCALE GENOMIC DNA]</scope>
    <source>
        <strain evidence="2 3">KimH</strain>
    </source>
</reference>
<feature type="chain" id="PRO_5045077926" description="DUF4391 domain-containing protein" evidence="1">
    <location>
        <begin position="24"/>
        <end position="239"/>
    </location>
</feature>
<dbReference type="RefSeq" id="WP_317642581.1">
    <property type="nucleotide sequence ID" value="NZ_AP026800.1"/>
</dbReference>
<evidence type="ECO:0008006" key="4">
    <source>
        <dbReference type="Google" id="ProtNLM"/>
    </source>
</evidence>
<dbReference type="EMBL" id="AP026800">
    <property type="protein sequence ID" value="BDR55076.1"/>
    <property type="molecule type" value="Genomic_DNA"/>
</dbReference>
<sequence length="239" mass="26280">MTAASCGTLTALTLGLPAGTAIAEEKGTLPKQMFYAKRPISSKLKQRFTNDLESVTMLALLRAANTGLADGAATHEILLMGLKVSCEEVPVELVDYISHMRNCGIIFVCCRTRATEEGGRVEECALAVRRPLPTKPGYEKRFRVYVGPWRPVAQTTLELKGQNMDEAWDSLNAQVILDSSDGADLDARIARRSEIAGLVVQEAKLAKDHSRAKDPAQRNEIYSKLHKVRNQLRQMGALD</sequence>
<keyword evidence="3" id="KW-1185">Reference proteome</keyword>
<feature type="signal peptide" evidence="1">
    <location>
        <begin position="1"/>
        <end position="23"/>
    </location>
</feature>
<gene>
    <name evidence="2" type="ORF">KIMH_11870</name>
</gene>
<proteinExistence type="predicted"/>
<dbReference type="Proteomes" id="UP001321748">
    <property type="component" value="Chromosome"/>
</dbReference>
<keyword evidence="1" id="KW-0732">Signal</keyword>
<evidence type="ECO:0000256" key="1">
    <source>
        <dbReference type="SAM" id="SignalP"/>
    </source>
</evidence>
<accession>A0ABN6SGG4</accession>
<evidence type="ECO:0000313" key="3">
    <source>
        <dbReference type="Proteomes" id="UP001321748"/>
    </source>
</evidence>
<dbReference type="InterPro" id="IPR025503">
    <property type="entry name" value="DUF4391"/>
</dbReference>
<name>A0ABN6SGG4_9BIFI</name>
<organism evidence="2 3">
    <name type="scientific">Bombiscardovia apis</name>
    <dbReference type="NCBI Taxonomy" id="2932182"/>
    <lineage>
        <taxon>Bacteria</taxon>
        <taxon>Bacillati</taxon>
        <taxon>Actinomycetota</taxon>
        <taxon>Actinomycetes</taxon>
        <taxon>Bifidobacteriales</taxon>
        <taxon>Bifidobacteriaceae</taxon>
        <taxon>Bombiscardovia</taxon>
    </lineage>
</organism>
<evidence type="ECO:0000313" key="2">
    <source>
        <dbReference type="EMBL" id="BDR55076.1"/>
    </source>
</evidence>